<feature type="transmembrane region" description="Helical" evidence="7">
    <location>
        <begin position="284"/>
        <end position="302"/>
    </location>
</feature>
<dbReference type="PANTHER" id="PTHR16201:SF34">
    <property type="entry name" value="LYSOSOMAL AMINO ACID TRANSPORTER 1"/>
    <property type="match status" value="1"/>
</dbReference>
<keyword evidence="4 7" id="KW-0472">Membrane</keyword>
<dbReference type="GO" id="GO:0000329">
    <property type="term" value="C:fungal-type vacuole membrane"/>
    <property type="evidence" value="ECO:0007669"/>
    <property type="project" value="TreeGrafter"/>
</dbReference>
<name>A0A1D2VBZ3_9ASCO</name>
<evidence type="ECO:0000313" key="9">
    <source>
        <dbReference type="Proteomes" id="UP000095038"/>
    </source>
</evidence>
<evidence type="ECO:0000256" key="7">
    <source>
        <dbReference type="SAM" id="Phobius"/>
    </source>
</evidence>
<dbReference type="Pfam" id="PF04193">
    <property type="entry name" value="PQ-loop"/>
    <property type="match status" value="2"/>
</dbReference>
<protein>
    <recommendedName>
        <fullName evidence="10">PQ-loop-domain-containing protein</fullName>
    </recommendedName>
</protein>
<feature type="transmembrane region" description="Helical" evidence="7">
    <location>
        <begin position="20"/>
        <end position="38"/>
    </location>
</feature>
<dbReference type="Proteomes" id="UP000095038">
    <property type="component" value="Unassembled WGS sequence"/>
</dbReference>
<dbReference type="EMBL" id="KV454487">
    <property type="protein sequence ID" value="ODV59156.1"/>
    <property type="molecule type" value="Genomic_DNA"/>
</dbReference>
<dbReference type="RefSeq" id="XP_020045463.1">
    <property type="nucleotide sequence ID" value="XM_020193788.1"/>
</dbReference>
<comment type="subcellular location">
    <subcellularLocation>
        <location evidence="1">Membrane</location>
        <topology evidence="1">Multi-pass membrane protein</topology>
    </subcellularLocation>
</comment>
<feature type="transmembrane region" description="Helical" evidence="7">
    <location>
        <begin position="246"/>
        <end position="264"/>
    </location>
</feature>
<evidence type="ECO:0000256" key="6">
    <source>
        <dbReference type="ARBA" id="ARBA00050768"/>
    </source>
</evidence>
<comment type="catalytic activity">
    <reaction evidence="6">
        <text>L-histidine(out) + L-arginine(in) = L-histidine(in) + L-arginine(out)</text>
        <dbReference type="Rhea" id="RHEA:71063"/>
        <dbReference type="ChEBI" id="CHEBI:32682"/>
        <dbReference type="ChEBI" id="CHEBI:57595"/>
    </reaction>
</comment>
<feature type="transmembrane region" description="Helical" evidence="7">
    <location>
        <begin position="88"/>
        <end position="109"/>
    </location>
</feature>
<dbReference type="OrthoDB" id="8048523at2759"/>
<evidence type="ECO:0008006" key="10">
    <source>
        <dbReference type="Google" id="ProtNLM"/>
    </source>
</evidence>
<dbReference type="STRING" id="1344418.A0A1D2VBZ3"/>
<feature type="transmembrane region" description="Helical" evidence="7">
    <location>
        <begin position="59"/>
        <end position="82"/>
    </location>
</feature>
<organism evidence="8 9">
    <name type="scientific">Ascoidea rubescens DSM 1968</name>
    <dbReference type="NCBI Taxonomy" id="1344418"/>
    <lineage>
        <taxon>Eukaryota</taxon>
        <taxon>Fungi</taxon>
        <taxon>Dikarya</taxon>
        <taxon>Ascomycota</taxon>
        <taxon>Saccharomycotina</taxon>
        <taxon>Saccharomycetes</taxon>
        <taxon>Ascoideaceae</taxon>
        <taxon>Ascoidea</taxon>
    </lineage>
</organism>
<dbReference type="FunFam" id="1.20.1280.290:FF:000009">
    <property type="entry name" value="PQ loop repeat family protein"/>
    <property type="match status" value="1"/>
</dbReference>
<accession>A0A1D2VBZ3</accession>
<keyword evidence="9" id="KW-1185">Reference proteome</keyword>
<evidence type="ECO:0000256" key="5">
    <source>
        <dbReference type="ARBA" id="ARBA00038039"/>
    </source>
</evidence>
<reference evidence="9" key="1">
    <citation type="submission" date="2016-05" db="EMBL/GenBank/DDBJ databases">
        <title>Comparative genomics of biotechnologically important yeasts.</title>
        <authorList>
            <consortium name="DOE Joint Genome Institute"/>
            <person name="Riley R."/>
            <person name="Haridas S."/>
            <person name="Wolfe K.H."/>
            <person name="Lopes M.R."/>
            <person name="Hittinger C.T."/>
            <person name="Goker M."/>
            <person name="Salamov A."/>
            <person name="Wisecaver J."/>
            <person name="Long T.M."/>
            <person name="Aerts A.L."/>
            <person name="Barry K."/>
            <person name="Choi C."/>
            <person name="Clum A."/>
            <person name="Coughlan A.Y."/>
            <person name="Deshpande S."/>
            <person name="Douglass A.P."/>
            <person name="Hanson S.J."/>
            <person name="Klenk H.-P."/>
            <person name="Labutti K."/>
            <person name="Lapidus A."/>
            <person name="Lindquist E."/>
            <person name="Lipzen A."/>
            <person name="Meier-Kolthoff J.P."/>
            <person name="Ohm R.A."/>
            <person name="Otillar R.P."/>
            <person name="Pangilinan J."/>
            <person name="Peng Y."/>
            <person name="Rokas A."/>
            <person name="Rosa C.A."/>
            <person name="Scheuner C."/>
            <person name="Sibirny A.A."/>
            <person name="Slot J.C."/>
            <person name="Stielow J.B."/>
            <person name="Sun H."/>
            <person name="Kurtzman C.P."/>
            <person name="Blackwell M."/>
            <person name="Grigoriev I.V."/>
            <person name="Jeffries T.W."/>
        </authorList>
    </citation>
    <scope>NUCLEOTIDE SEQUENCE [LARGE SCALE GENOMIC DNA]</scope>
    <source>
        <strain evidence="9">DSM 1968</strain>
    </source>
</reference>
<proteinExistence type="inferred from homology"/>
<evidence type="ECO:0000256" key="3">
    <source>
        <dbReference type="ARBA" id="ARBA00022989"/>
    </source>
</evidence>
<dbReference type="InterPro" id="IPR006603">
    <property type="entry name" value="PQ-loop_rpt"/>
</dbReference>
<comment type="similarity">
    <text evidence="5">Belongs to the laat-1 family.</text>
</comment>
<dbReference type="InParanoid" id="A0A1D2VBZ3"/>
<dbReference type="SMART" id="SM00679">
    <property type="entry name" value="CTNS"/>
    <property type="match status" value="2"/>
</dbReference>
<dbReference type="InterPro" id="IPR051415">
    <property type="entry name" value="LAAT-1"/>
</dbReference>
<dbReference type="GeneID" id="30967424"/>
<evidence type="ECO:0000256" key="1">
    <source>
        <dbReference type="ARBA" id="ARBA00004141"/>
    </source>
</evidence>
<sequence length="344" mass="39260">MLNLLLRSAVHTSTEDCSSVGRISYSFSVLSLTFWLIAQLPQQIKNYKLKSVDAISPFFLLNWFLGDFFNFLGCILTDQLPFQLYISIYYLCNDVILLSQFFYYGYYLVKKKNNKAETRCDFISNHNQPLVLTDANQDNNQDDIQQMKNELNLNKKSIPIYSNNSCSYLTTTTILASSLASTIPSSSALPINKHSISSINDMVDIETVCNIGIIISWLCTASYITSRMPQLYKNYQRKSTNGLSPLLFGSALMGNLTYTLSILTSCTFLSNPNNQRWDFFKNELPFILGSGGTIIFDIIFFYQTWYYNNSKKFKNNNSGQNKLYDYESVNETTPLNTHQSASLL</sequence>
<gene>
    <name evidence="8" type="ORF">ASCRUDRAFT_77250</name>
</gene>
<evidence type="ECO:0000256" key="4">
    <source>
        <dbReference type="ARBA" id="ARBA00023136"/>
    </source>
</evidence>
<dbReference type="FunCoup" id="A0A1D2VBZ3">
    <property type="interactions" value="8"/>
</dbReference>
<keyword evidence="2 7" id="KW-0812">Transmembrane</keyword>
<evidence type="ECO:0000256" key="2">
    <source>
        <dbReference type="ARBA" id="ARBA00022692"/>
    </source>
</evidence>
<dbReference type="GO" id="GO:0015174">
    <property type="term" value="F:basic amino acid transmembrane transporter activity"/>
    <property type="evidence" value="ECO:0007669"/>
    <property type="project" value="TreeGrafter"/>
</dbReference>
<dbReference type="Gene3D" id="1.20.1280.290">
    <property type="match status" value="2"/>
</dbReference>
<dbReference type="AlphaFoldDB" id="A0A1D2VBZ3"/>
<evidence type="ECO:0000313" key="8">
    <source>
        <dbReference type="EMBL" id="ODV59156.1"/>
    </source>
</evidence>
<dbReference type="PANTHER" id="PTHR16201">
    <property type="entry name" value="SEVEN TRANSMEMBRANE PROTEIN 1-RELATED"/>
    <property type="match status" value="1"/>
</dbReference>
<keyword evidence="3 7" id="KW-1133">Transmembrane helix</keyword>
<dbReference type="GO" id="GO:0034488">
    <property type="term" value="P:basic amino acid transmembrane export from vacuole"/>
    <property type="evidence" value="ECO:0007669"/>
    <property type="project" value="TreeGrafter"/>
</dbReference>